<comment type="caution">
    <text evidence="1">The sequence shown here is derived from an EMBL/GenBank/DDBJ whole genome shotgun (WGS) entry which is preliminary data.</text>
</comment>
<organism evidence="1 2">
    <name type="scientific">Flexivirga alba</name>
    <dbReference type="NCBI Taxonomy" id="702742"/>
    <lineage>
        <taxon>Bacteria</taxon>
        <taxon>Bacillati</taxon>
        <taxon>Actinomycetota</taxon>
        <taxon>Actinomycetes</taxon>
        <taxon>Micrococcales</taxon>
        <taxon>Dermacoccaceae</taxon>
        <taxon>Flexivirga</taxon>
    </lineage>
</organism>
<accession>A0ABW2ABQ2</accession>
<sequence>MAEQIRRLVDDATQWGPAEWAQYWPMYDVLVAEGLQGASCGPACKAIATCAACAWQRGWSDIQWRQDLLLHHHSDDDVRLIAQAEECMHASGLWPWNSSRRSTAEASC</sequence>
<evidence type="ECO:0000313" key="1">
    <source>
        <dbReference type="EMBL" id="MFC6704198.1"/>
    </source>
</evidence>
<dbReference type="Proteomes" id="UP001596298">
    <property type="component" value="Unassembled WGS sequence"/>
</dbReference>
<gene>
    <name evidence="1" type="ORF">ACFQDH_02650</name>
</gene>
<proteinExistence type="predicted"/>
<protein>
    <submittedName>
        <fullName evidence="1">Uncharacterized protein</fullName>
    </submittedName>
</protein>
<dbReference type="RefSeq" id="WP_382398204.1">
    <property type="nucleotide sequence ID" value="NZ_JBHSWH010000001.1"/>
</dbReference>
<dbReference type="EMBL" id="JBHSWH010000001">
    <property type="protein sequence ID" value="MFC6704198.1"/>
    <property type="molecule type" value="Genomic_DNA"/>
</dbReference>
<reference evidence="2" key="1">
    <citation type="journal article" date="2019" name="Int. J. Syst. Evol. Microbiol.">
        <title>The Global Catalogue of Microorganisms (GCM) 10K type strain sequencing project: providing services to taxonomists for standard genome sequencing and annotation.</title>
        <authorList>
            <consortium name="The Broad Institute Genomics Platform"/>
            <consortium name="The Broad Institute Genome Sequencing Center for Infectious Disease"/>
            <person name="Wu L."/>
            <person name="Ma J."/>
        </authorList>
    </citation>
    <scope>NUCLEOTIDE SEQUENCE [LARGE SCALE GENOMIC DNA]</scope>
    <source>
        <strain evidence="2">CCUG 58127</strain>
    </source>
</reference>
<evidence type="ECO:0000313" key="2">
    <source>
        <dbReference type="Proteomes" id="UP001596298"/>
    </source>
</evidence>
<name>A0ABW2ABQ2_9MICO</name>
<keyword evidence="2" id="KW-1185">Reference proteome</keyword>